<dbReference type="GO" id="GO:0000122">
    <property type="term" value="P:negative regulation of transcription by RNA polymerase II"/>
    <property type="evidence" value="ECO:0007669"/>
    <property type="project" value="InterPro"/>
</dbReference>
<evidence type="ECO:0000256" key="4">
    <source>
        <dbReference type="ARBA" id="ARBA00065193"/>
    </source>
</evidence>
<dbReference type="PANTHER" id="PTHR46138">
    <property type="entry name" value="PROTEIN DR1"/>
    <property type="match status" value="1"/>
</dbReference>
<evidence type="ECO:0000313" key="9">
    <source>
        <dbReference type="EMBL" id="KAF4306876.1"/>
    </source>
</evidence>
<dbReference type="EMBL" id="WWBZ02000033">
    <property type="protein sequence ID" value="KAF4306876.1"/>
    <property type="molecule type" value="Genomic_DNA"/>
</dbReference>
<protein>
    <recommendedName>
        <fullName evidence="5">NCT transcriptional regulatory complex subunit B</fullName>
    </recommendedName>
    <alternativeName>
        <fullName evidence="6">Negative cofactor 2 B</fullName>
    </alternativeName>
</protein>
<dbReference type="FunFam" id="1.10.20.10:FF:000019">
    <property type="entry name" value="Negative cofactor 2 beta"/>
    <property type="match status" value="1"/>
</dbReference>
<dbReference type="GO" id="GO:0017054">
    <property type="term" value="C:negative cofactor 2 complex"/>
    <property type="evidence" value="ECO:0007669"/>
    <property type="project" value="InterPro"/>
</dbReference>
<comment type="subcellular location">
    <subcellularLocation>
        <location evidence="1">Nucleus</location>
    </subcellularLocation>
</comment>
<dbReference type="PANTHER" id="PTHR46138:SF1">
    <property type="entry name" value="PROTEIN DR1"/>
    <property type="match status" value="1"/>
</dbReference>
<evidence type="ECO:0000256" key="3">
    <source>
        <dbReference type="ARBA" id="ARBA00053814"/>
    </source>
</evidence>
<evidence type="ECO:0000313" key="10">
    <source>
        <dbReference type="Proteomes" id="UP000572817"/>
    </source>
</evidence>
<organism evidence="9 10">
    <name type="scientific">Botryosphaeria dothidea</name>
    <dbReference type="NCBI Taxonomy" id="55169"/>
    <lineage>
        <taxon>Eukaryota</taxon>
        <taxon>Fungi</taxon>
        <taxon>Dikarya</taxon>
        <taxon>Ascomycota</taxon>
        <taxon>Pezizomycotina</taxon>
        <taxon>Dothideomycetes</taxon>
        <taxon>Dothideomycetes incertae sedis</taxon>
        <taxon>Botryosphaeriales</taxon>
        <taxon>Botryosphaeriaceae</taxon>
        <taxon>Botryosphaeria</taxon>
    </lineage>
</organism>
<keyword evidence="2" id="KW-0539">Nucleus</keyword>
<accession>A0A8H4ISW9</accession>
<dbReference type="CDD" id="cd22905">
    <property type="entry name" value="HFD_Dr1"/>
    <property type="match status" value="1"/>
</dbReference>
<feature type="domain" description="Transcription factor CBF/NF-Y/archaeal histone" evidence="8">
    <location>
        <begin position="13"/>
        <end position="79"/>
    </location>
</feature>
<evidence type="ECO:0000256" key="7">
    <source>
        <dbReference type="SAM" id="MobiDB-lite"/>
    </source>
</evidence>
<dbReference type="InterPro" id="IPR042225">
    <property type="entry name" value="Ncb2"/>
</dbReference>
<gene>
    <name evidence="9" type="ORF">GTA08_BOTSDO05617</name>
</gene>
<dbReference type="GO" id="GO:0016251">
    <property type="term" value="F:RNA polymerase II general transcription initiation factor activity"/>
    <property type="evidence" value="ECO:0007669"/>
    <property type="project" value="TreeGrafter"/>
</dbReference>
<comment type="function">
    <text evidence="3">Part of the NCT transcriptional regulatory complex that acts as a key regulator of ergosterol biosynthesis and the azole exporter cdr1B. The NCT complex binds the promoters of genes linked to azole susceptibility, and especially represses the expression of cdr1B transporter.</text>
</comment>
<feature type="region of interest" description="Disordered" evidence="7">
    <location>
        <begin position="99"/>
        <end position="119"/>
    </location>
</feature>
<dbReference type="Proteomes" id="UP000572817">
    <property type="component" value="Unassembled WGS sequence"/>
</dbReference>
<dbReference type="Pfam" id="PF00808">
    <property type="entry name" value="CBFD_NFYB_HMF"/>
    <property type="match status" value="1"/>
</dbReference>
<proteinExistence type="predicted"/>
<feature type="compositionally biased region" description="Basic and acidic residues" evidence="7">
    <location>
        <begin position="99"/>
        <end position="111"/>
    </location>
</feature>
<dbReference type="GO" id="GO:0007034">
    <property type="term" value="P:vacuolar transport"/>
    <property type="evidence" value="ECO:0007669"/>
    <property type="project" value="InterPro"/>
</dbReference>
<dbReference type="InterPro" id="IPR003958">
    <property type="entry name" value="CBFA_NFYB_domain"/>
</dbReference>
<evidence type="ECO:0000256" key="1">
    <source>
        <dbReference type="ARBA" id="ARBA00004123"/>
    </source>
</evidence>
<dbReference type="OrthoDB" id="10266568at2759"/>
<name>A0A8H4ISW9_9PEZI</name>
<dbReference type="InterPro" id="IPR005024">
    <property type="entry name" value="Snf7_fam"/>
</dbReference>
<dbReference type="GO" id="GO:0046982">
    <property type="term" value="F:protein heterodimerization activity"/>
    <property type="evidence" value="ECO:0007669"/>
    <property type="project" value="InterPro"/>
</dbReference>
<evidence type="ECO:0000256" key="6">
    <source>
        <dbReference type="ARBA" id="ARBA00079659"/>
    </source>
</evidence>
<evidence type="ECO:0000259" key="8">
    <source>
        <dbReference type="Pfam" id="PF00808"/>
    </source>
</evidence>
<dbReference type="SUPFAM" id="SSF47113">
    <property type="entry name" value="Histone-fold"/>
    <property type="match status" value="1"/>
</dbReference>
<keyword evidence="10" id="KW-1185">Reference proteome</keyword>
<dbReference type="Pfam" id="PF03357">
    <property type="entry name" value="Snf7"/>
    <property type="match status" value="1"/>
</dbReference>
<comment type="subunit">
    <text evidence="4">Forms the NCT transcriptional regulatory complex with nctA and mot1.</text>
</comment>
<dbReference type="InterPro" id="IPR009072">
    <property type="entry name" value="Histone-fold"/>
</dbReference>
<feature type="region of interest" description="Disordered" evidence="7">
    <location>
        <begin position="364"/>
        <end position="383"/>
    </location>
</feature>
<feature type="region of interest" description="Disordered" evidence="7">
    <location>
        <begin position="133"/>
        <end position="184"/>
    </location>
</feature>
<dbReference type="Gene3D" id="6.10.140.1230">
    <property type="match status" value="1"/>
</dbReference>
<reference evidence="9" key="1">
    <citation type="submission" date="2020-04" db="EMBL/GenBank/DDBJ databases">
        <title>Genome Assembly and Annotation of Botryosphaeria dothidea sdau 11-99, a Latent Pathogen of Apple Fruit Ring Rot in China.</title>
        <authorList>
            <person name="Yu C."/>
            <person name="Diao Y."/>
            <person name="Lu Q."/>
            <person name="Zhao J."/>
            <person name="Cui S."/>
            <person name="Peng C."/>
            <person name="He B."/>
            <person name="Liu H."/>
        </authorList>
    </citation>
    <scope>NUCLEOTIDE SEQUENCE [LARGE SCALE GENOMIC DNA]</scope>
    <source>
        <strain evidence="9">Sdau11-99</strain>
    </source>
</reference>
<evidence type="ECO:0000256" key="5">
    <source>
        <dbReference type="ARBA" id="ARBA00072420"/>
    </source>
</evidence>
<dbReference type="AlphaFoldDB" id="A0A8H4ISW9"/>
<sequence length="392" mass="43902">MSDREFGGNDELSLPKATVQKIINEILANDPGVTFAKETRDLLIECCVEFITMISSEANDIAEKEAKKTIACEHVKAALEDFGFGNYVDDIMQVAADQRKQQMNREKKQSKIEQSGLSEEELIRQQQELFRSATDKFNSGPHESERDRRAARGQRRSQAELRQTPPAEHLHHSQPHNTQRNPHCYRRCLSKPTATMSGLEKALFNLKFTTKQLNRQAAKAGKDEQTEKAKLEKAMKQGHNDIAKIYAQNAIRKQNEKLNLLRLASRIDAVSSRVQTAVTMRQVTGSMANVVKGMDSAMKTMDLDKISAVMDKFETQFEDLDVATAYYENATSSATAVGTPQEDVDRLMAQAADKAGVELNQELEGATPAKTKIGPTEEMEDGLNERLRALRN</sequence>
<dbReference type="GO" id="GO:0017025">
    <property type="term" value="F:TBP-class protein binding"/>
    <property type="evidence" value="ECO:0007669"/>
    <property type="project" value="TreeGrafter"/>
</dbReference>
<dbReference type="Gene3D" id="1.10.20.10">
    <property type="entry name" value="Histone, subunit A"/>
    <property type="match status" value="1"/>
</dbReference>
<comment type="caution">
    <text evidence="9">The sequence shown here is derived from an EMBL/GenBank/DDBJ whole genome shotgun (WGS) entry which is preliminary data.</text>
</comment>
<dbReference type="GO" id="GO:0051123">
    <property type="term" value="P:RNA polymerase II preinitiation complex assembly"/>
    <property type="evidence" value="ECO:0007669"/>
    <property type="project" value="TreeGrafter"/>
</dbReference>
<evidence type="ECO:0000256" key="2">
    <source>
        <dbReference type="ARBA" id="ARBA00023242"/>
    </source>
</evidence>